<evidence type="ECO:0000313" key="2">
    <source>
        <dbReference type="Proteomes" id="UP001165960"/>
    </source>
</evidence>
<sequence>MLEIPPNPPLSTVSPAQDFILGMTNQAVSHTGNWKSLATVVNYLARIVHIVFLAFQAQPASPTGVQPDSGMGHDLKEEINRSHRATGSSFPQPSSSVT</sequence>
<name>A0ACC2S8B1_9FUNG</name>
<keyword evidence="2" id="KW-1185">Reference proteome</keyword>
<dbReference type="EMBL" id="QTSX02005720">
    <property type="protein sequence ID" value="KAJ9058508.1"/>
    <property type="molecule type" value="Genomic_DNA"/>
</dbReference>
<accession>A0ACC2S8B1</accession>
<dbReference type="Proteomes" id="UP001165960">
    <property type="component" value="Unassembled WGS sequence"/>
</dbReference>
<organism evidence="1 2">
    <name type="scientific">Entomophthora muscae</name>
    <dbReference type="NCBI Taxonomy" id="34485"/>
    <lineage>
        <taxon>Eukaryota</taxon>
        <taxon>Fungi</taxon>
        <taxon>Fungi incertae sedis</taxon>
        <taxon>Zoopagomycota</taxon>
        <taxon>Entomophthoromycotina</taxon>
        <taxon>Entomophthoromycetes</taxon>
        <taxon>Entomophthorales</taxon>
        <taxon>Entomophthoraceae</taxon>
        <taxon>Entomophthora</taxon>
    </lineage>
</organism>
<reference evidence="1" key="1">
    <citation type="submission" date="2022-04" db="EMBL/GenBank/DDBJ databases">
        <title>Genome of the entomopathogenic fungus Entomophthora muscae.</title>
        <authorList>
            <person name="Elya C."/>
            <person name="Lovett B.R."/>
            <person name="Lee E."/>
            <person name="Macias A.M."/>
            <person name="Hajek A.E."/>
            <person name="De Bivort B.L."/>
            <person name="Kasson M.T."/>
            <person name="De Fine Licht H.H."/>
            <person name="Stajich J.E."/>
        </authorList>
    </citation>
    <scope>NUCLEOTIDE SEQUENCE</scope>
    <source>
        <strain evidence="1">Berkeley</strain>
    </source>
</reference>
<proteinExistence type="predicted"/>
<evidence type="ECO:0000313" key="1">
    <source>
        <dbReference type="EMBL" id="KAJ9058508.1"/>
    </source>
</evidence>
<gene>
    <name evidence="1" type="ORF">DSO57_1011656</name>
</gene>
<comment type="caution">
    <text evidence="1">The sequence shown here is derived from an EMBL/GenBank/DDBJ whole genome shotgun (WGS) entry which is preliminary data.</text>
</comment>
<protein>
    <submittedName>
        <fullName evidence="1">Uncharacterized protein</fullName>
    </submittedName>
</protein>